<keyword evidence="1" id="KW-0812">Transmembrane</keyword>
<feature type="transmembrane region" description="Helical" evidence="1">
    <location>
        <begin position="20"/>
        <end position="40"/>
    </location>
</feature>
<dbReference type="RefSeq" id="WP_213557143.1">
    <property type="nucleotide sequence ID" value="NZ_JBHZAB010000009.1"/>
</dbReference>
<evidence type="ECO:0000313" key="2">
    <source>
        <dbReference type="EMBL" id="QVI21039.1"/>
    </source>
</evidence>
<proteinExistence type="predicted"/>
<dbReference type="Proteomes" id="UP000683310">
    <property type="component" value="Chromosome"/>
</dbReference>
<dbReference type="EMBL" id="CP074371">
    <property type="protein sequence ID" value="QVI21039.1"/>
    <property type="molecule type" value="Genomic_DNA"/>
</dbReference>
<keyword evidence="3" id="KW-1185">Reference proteome</keyword>
<evidence type="ECO:0000313" key="3">
    <source>
        <dbReference type="Proteomes" id="UP000683310"/>
    </source>
</evidence>
<protein>
    <submittedName>
        <fullName evidence="2">Uncharacterized protein</fullName>
    </submittedName>
</protein>
<reference evidence="2 3" key="1">
    <citation type="submission" date="2021-04" db="EMBL/GenBank/DDBJ databases">
        <title>Nocardia tengchongensis.</title>
        <authorList>
            <person name="Zhuang k."/>
            <person name="Ran Y."/>
            <person name="Li W."/>
        </authorList>
    </citation>
    <scope>NUCLEOTIDE SEQUENCE [LARGE SCALE GENOMIC DNA]</scope>
    <source>
        <strain evidence="2 3">CFH S0057</strain>
    </source>
</reference>
<accession>A0ABX8CQ73</accession>
<gene>
    <name evidence="2" type="ORF">KHQ06_34155</name>
</gene>
<name>A0ABX8CQ73_9NOCA</name>
<keyword evidence="1" id="KW-0472">Membrane</keyword>
<sequence>MRGKTPPTEPLSARERRTLLIGSAVVAVLIVVGVAAWAVFDHRPDYSRSENGCVTVLSAGTMGGQQQRACGAQAQEWCRTVSAQQDAVSVKVQQECRRAGILPSAP</sequence>
<keyword evidence="1" id="KW-1133">Transmembrane helix</keyword>
<evidence type="ECO:0000256" key="1">
    <source>
        <dbReference type="SAM" id="Phobius"/>
    </source>
</evidence>
<organism evidence="2 3">
    <name type="scientific">Nocardia tengchongensis</name>
    <dbReference type="NCBI Taxonomy" id="2055889"/>
    <lineage>
        <taxon>Bacteria</taxon>
        <taxon>Bacillati</taxon>
        <taxon>Actinomycetota</taxon>
        <taxon>Actinomycetes</taxon>
        <taxon>Mycobacteriales</taxon>
        <taxon>Nocardiaceae</taxon>
        <taxon>Nocardia</taxon>
    </lineage>
</organism>